<evidence type="ECO:0000313" key="3">
    <source>
        <dbReference type="Proteomes" id="UP000004596"/>
    </source>
</evidence>
<reference evidence="2 3" key="2">
    <citation type="submission" date="2008-04" db="EMBL/GenBank/DDBJ databases">
        <authorList>
            <person name="Fulton L."/>
            <person name="Clifton S."/>
            <person name="Fulton B."/>
            <person name="Xu J."/>
            <person name="Minx P."/>
            <person name="Pepin K.H."/>
            <person name="Johnson M."/>
            <person name="Thiruvilangam P."/>
            <person name="Bhonagiri V."/>
            <person name="Nash W.E."/>
            <person name="Mardis E.R."/>
            <person name="Wilson R.K."/>
        </authorList>
    </citation>
    <scope>NUCLEOTIDE SEQUENCE [LARGE SCALE GENOMIC DNA]</scope>
    <source>
        <strain evidence="2 3">DSM 17393</strain>
    </source>
</reference>
<proteinExistence type="predicted"/>
<name>B3CC99_9BACE</name>
<sequence>MYYNKNPSVVLGGFLHLRTGNINGFFAIFLFRQRLTERK</sequence>
<dbReference type="Proteomes" id="UP000004596">
    <property type="component" value="Unassembled WGS sequence"/>
</dbReference>
<gene>
    <name evidence="2" type="ORF">BACINT_03747</name>
</gene>
<accession>B3CC99</accession>
<dbReference type="EMBL" id="ABJL02000008">
    <property type="protein sequence ID" value="EDV04608.1"/>
    <property type="molecule type" value="Genomic_DNA"/>
</dbReference>
<evidence type="ECO:0000256" key="1">
    <source>
        <dbReference type="SAM" id="Phobius"/>
    </source>
</evidence>
<comment type="caution">
    <text evidence="2">The sequence shown here is derived from an EMBL/GenBank/DDBJ whole genome shotgun (WGS) entry which is preliminary data.</text>
</comment>
<organism evidence="2 3">
    <name type="scientific">Bacteroides intestinalis DSM 17393</name>
    <dbReference type="NCBI Taxonomy" id="471870"/>
    <lineage>
        <taxon>Bacteria</taxon>
        <taxon>Pseudomonadati</taxon>
        <taxon>Bacteroidota</taxon>
        <taxon>Bacteroidia</taxon>
        <taxon>Bacteroidales</taxon>
        <taxon>Bacteroidaceae</taxon>
        <taxon>Bacteroides</taxon>
    </lineage>
</organism>
<dbReference type="STRING" id="471870.BACINT_03747"/>
<feature type="transmembrane region" description="Helical" evidence="1">
    <location>
        <begin position="12"/>
        <end position="31"/>
    </location>
</feature>
<evidence type="ECO:0000313" key="2">
    <source>
        <dbReference type="EMBL" id="EDV04608.1"/>
    </source>
</evidence>
<protein>
    <submittedName>
        <fullName evidence="2">Uncharacterized protein</fullName>
    </submittedName>
</protein>
<keyword evidence="1" id="KW-0812">Transmembrane</keyword>
<reference evidence="2 3" key="1">
    <citation type="submission" date="2008-04" db="EMBL/GenBank/DDBJ databases">
        <title>Draft genome sequence of Bacteroides intestinalis (DSM 17393).</title>
        <authorList>
            <person name="Sudarsanam P."/>
            <person name="Ley R."/>
            <person name="Guruge J."/>
            <person name="Turnbaugh P.J."/>
            <person name="Mahowald M."/>
            <person name="Liep D."/>
            <person name="Gordon J."/>
        </authorList>
    </citation>
    <scope>NUCLEOTIDE SEQUENCE [LARGE SCALE GENOMIC DNA]</scope>
    <source>
        <strain evidence="2 3">DSM 17393</strain>
    </source>
</reference>
<dbReference type="AlphaFoldDB" id="B3CC99"/>
<keyword evidence="1" id="KW-1133">Transmembrane helix</keyword>
<keyword evidence="1" id="KW-0472">Membrane</keyword>